<dbReference type="Gene3D" id="3.30.30.30">
    <property type="match status" value="1"/>
</dbReference>
<keyword evidence="5" id="KW-1185">Reference proteome</keyword>
<dbReference type="EMBL" id="GG745347">
    <property type="protein sequence ID" value="KNE65300.1"/>
    <property type="molecule type" value="Genomic_DNA"/>
</dbReference>
<dbReference type="GO" id="GO:0005829">
    <property type="term" value="C:cytosol"/>
    <property type="evidence" value="ECO:0007669"/>
    <property type="project" value="TreeGrafter"/>
</dbReference>
<dbReference type="FunFam" id="3.30.30.30:FF:000002">
    <property type="entry name" value="Heat shock 70 kDa protein 4"/>
    <property type="match status" value="1"/>
</dbReference>
<dbReference type="AlphaFoldDB" id="A0A0L0SSF3"/>
<sequence>MSVVGIDFGNLQSCIAVARNRGIDIICNEVSNRFTPSLVGFGQKSRLLGEAAASVQVSNLKNTVSSLKRLVGRPASDATLDKERSYLSCTLVPSGSPSGEIGARVNYLGEERVFSATQLAAMYLGKLKSTTERETGAPVADVVVSVPGWFVPEQRKAVAEACEIAGLNPLRIINDTTAAALAYGITKTDLPESEPRKVVFVDVGHSSTSVAAVAFVKGKLHVKATAFDAFLGGRDLDQLLVDHFVTEFKGKYKFDVSQFPKPLFRLRAAIEKLKKVLSANSQAPLNIEALHDDRDVSSMITRDEFEQYSAPFMAKIAPLIEEVLAKAGWTKDEVFCVETVGGTTRVPGVRNAITGYFGRDLLSFTINQDEAVARGCALMCAIISPAFRVRDFDIKDVAGSNVKVTWTQPAANGEELPKELTVFERGSTVPATKVLTFYRPAAQPFDFEAHLDAATTAPVCHVPTWLGRYAVKNIPVGAPETNPDEPTTVKVRVRMNPNHMVQVEAAYALVEDNTPEPEPEVPAEGAAAPADGSAAPATPPPAADEPPKKKHKKVELNVLSTEAGLSRDALLKLREEEGQMAAADRLVNDTEVAKNALEEYIYEARDKKDTTWADYLTEADKAKLTDLVNAAEDWLYSDEGEDATKSVYVEKLAALKAIGQPAHDKTREADERPRAATVLRNALATLQVRADNPDNAWLEGDLQVVKDKIAAARTWADEKLAMQQAAAKHAPLVITSAQLLAKKDEVERQCLPILARPKPAPKVEEPAKTEEKKTDATPAQEDPMSVD</sequence>
<keyword evidence="2" id="KW-0067">ATP-binding</keyword>
<dbReference type="PANTHER" id="PTHR45639:SF4">
    <property type="entry name" value="HSC70CB, ISOFORM G"/>
    <property type="match status" value="1"/>
</dbReference>
<dbReference type="InterPro" id="IPR029047">
    <property type="entry name" value="HSP70_peptide-bd_sf"/>
</dbReference>
<dbReference type="InterPro" id="IPR029048">
    <property type="entry name" value="HSP70_C_sf"/>
</dbReference>
<feature type="compositionally biased region" description="Low complexity" evidence="3">
    <location>
        <begin position="522"/>
        <end position="536"/>
    </location>
</feature>
<feature type="region of interest" description="Disordered" evidence="3">
    <location>
        <begin position="753"/>
        <end position="787"/>
    </location>
</feature>
<dbReference type="FunFam" id="1.20.1270.10:FF:000002">
    <property type="entry name" value="Heat shock 70 kDa protein 4"/>
    <property type="match status" value="1"/>
</dbReference>
<dbReference type="OMA" id="WEQSPEI"/>
<feature type="region of interest" description="Disordered" evidence="3">
    <location>
        <begin position="513"/>
        <end position="556"/>
    </location>
</feature>
<dbReference type="PANTHER" id="PTHR45639">
    <property type="entry name" value="HSC70CB, ISOFORM G-RELATED"/>
    <property type="match status" value="1"/>
</dbReference>
<feature type="compositionally biased region" description="Basic and acidic residues" evidence="3">
    <location>
        <begin position="761"/>
        <end position="775"/>
    </location>
</feature>
<dbReference type="OrthoDB" id="434160at2759"/>
<dbReference type="PRINTS" id="PR00301">
    <property type="entry name" value="HEATSHOCK70"/>
</dbReference>
<gene>
    <name evidence="4" type="ORF">AMAG_10944</name>
</gene>
<dbReference type="Gene3D" id="3.30.420.40">
    <property type="match status" value="2"/>
</dbReference>
<dbReference type="eggNOG" id="KOG0103">
    <property type="taxonomic scope" value="Eukaryota"/>
</dbReference>
<dbReference type="VEuPathDB" id="FungiDB:AMAG_10944"/>
<dbReference type="Pfam" id="PF00012">
    <property type="entry name" value="HSP70"/>
    <property type="match status" value="1"/>
</dbReference>
<proteinExistence type="predicted"/>
<reference evidence="5" key="2">
    <citation type="submission" date="2009-11" db="EMBL/GenBank/DDBJ databases">
        <title>The Genome Sequence of Allomyces macrogynus strain ATCC 38327.</title>
        <authorList>
            <consortium name="The Broad Institute Genome Sequencing Platform"/>
            <person name="Russ C."/>
            <person name="Cuomo C."/>
            <person name="Shea T."/>
            <person name="Young S.K."/>
            <person name="Zeng Q."/>
            <person name="Koehrsen M."/>
            <person name="Haas B."/>
            <person name="Borodovsky M."/>
            <person name="Guigo R."/>
            <person name="Alvarado L."/>
            <person name="Berlin A."/>
            <person name="Borenstein D."/>
            <person name="Chen Z."/>
            <person name="Engels R."/>
            <person name="Freedman E."/>
            <person name="Gellesch M."/>
            <person name="Goldberg J."/>
            <person name="Griggs A."/>
            <person name="Gujja S."/>
            <person name="Heiman D."/>
            <person name="Hepburn T."/>
            <person name="Howarth C."/>
            <person name="Jen D."/>
            <person name="Larson L."/>
            <person name="Lewis B."/>
            <person name="Mehta T."/>
            <person name="Park D."/>
            <person name="Pearson M."/>
            <person name="Roberts A."/>
            <person name="Saif S."/>
            <person name="Shenoy N."/>
            <person name="Sisk P."/>
            <person name="Stolte C."/>
            <person name="Sykes S."/>
            <person name="Walk T."/>
            <person name="White J."/>
            <person name="Yandava C."/>
            <person name="Burger G."/>
            <person name="Gray M.W."/>
            <person name="Holland P.W.H."/>
            <person name="King N."/>
            <person name="Lang F.B.F."/>
            <person name="Roger A.J."/>
            <person name="Ruiz-Trillo I."/>
            <person name="Lander E."/>
            <person name="Nusbaum C."/>
        </authorList>
    </citation>
    <scope>NUCLEOTIDE SEQUENCE [LARGE SCALE GENOMIC DNA]</scope>
    <source>
        <strain evidence="5">ATCC 38327</strain>
    </source>
</reference>
<keyword evidence="1" id="KW-0547">Nucleotide-binding</keyword>
<dbReference type="Proteomes" id="UP000054350">
    <property type="component" value="Unassembled WGS sequence"/>
</dbReference>
<evidence type="ECO:0000313" key="4">
    <source>
        <dbReference type="EMBL" id="KNE65300.1"/>
    </source>
</evidence>
<dbReference type="CDD" id="cd24094">
    <property type="entry name" value="ASKHA_NBD_HSP70_ScSse"/>
    <property type="match status" value="1"/>
</dbReference>
<evidence type="ECO:0000256" key="2">
    <source>
        <dbReference type="ARBA" id="ARBA00022840"/>
    </source>
</evidence>
<dbReference type="GO" id="GO:0005524">
    <property type="term" value="F:ATP binding"/>
    <property type="evidence" value="ECO:0007669"/>
    <property type="project" value="UniProtKB-KW"/>
</dbReference>
<name>A0A0L0SSF3_ALLM3</name>
<dbReference type="Gene3D" id="2.60.34.10">
    <property type="entry name" value="Substrate Binding Domain Of DNAk, Chain A, domain 1"/>
    <property type="match status" value="1"/>
</dbReference>
<organism evidence="4 5">
    <name type="scientific">Allomyces macrogynus (strain ATCC 38327)</name>
    <name type="common">Allomyces javanicus var. macrogynus</name>
    <dbReference type="NCBI Taxonomy" id="578462"/>
    <lineage>
        <taxon>Eukaryota</taxon>
        <taxon>Fungi</taxon>
        <taxon>Fungi incertae sedis</taxon>
        <taxon>Blastocladiomycota</taxon>
        <taxon>Blastocladiomycetes</taxon>
        <taxon>Blastocladiales</taxon>
        <taxon>Blastocladiaceae</taxon>
        <taxon>Allomyces</taxon>
    </lineage>
</organism>
<dbReference type="SUPFAM" id="SSF53067">
    <property type="entry name" value="Actin-like ATPase domain"/>
    <property type="match status" value="2"/>
</dbReference>
<dbReference type="SUPFAM" id="SSF100920">
    <property type="entry name" value="Heat shock protein 70kD (HSP70), peptide-binding domain"/>
    <property type="match status" value="1"/>
</dbReference>
<reference evidence="4 5" key="1">
    <citation type="submission" date="2009-11" db="EMBL/GenBank/DDBJ databases">
        <title>Annotation of Allomyces macrogynus ATCC 38327.</title>
        <authorList>
            <consortium name="The Broad Institute Genome Sequencing Platform"/>
            <person name="Russ C."/>
            <person name="Cuomo C."/>
            <person name="Burger G."/>
            <person name="Gray M.W."/>
            <person name="Holland P.W.H."/>
            <person name="King N."/>
            <person name="Lang F.B.F."/>
            <person name="Roger A.J."/>
            <person name="Ruiz-Trillo I."/>
            <person name="Young S.K."/>
            <person name="Zeng Q."/>
            <person name="Gargeya S."/>
            <person name="Fitzgerald M."/>
            <person name="Haas B."/>
            <person name="Abouelleil A."/>
            <person name="Alvarado L."/>
            <person name="Arachchi H.M."/>
            <person name="Berlin A."/>
            <person name="Chapman S.B."/>
            <person name="Gearin G."/>
            <person name="Goldberg J."/>
            <person name="Griggs A."/>
            <person name="Gujja S."/>
            <person name="Hansen M."/>
            <person name="Heiman D."/>
            <person name="Howarth C."/>
            <person name="Larimer J."/>
            <person name="Lui A."/>
            <person name="MacDonald P.J.P."/>
            <person name="McCowen C."/>
            <person name="Montmayeur A."/>
            <person name="Murphy C."/>
            <person name="Neiman D."/>
            <person name="Pearson M."/>
            <person name="Priest M."/>
            <person name="Roberts A."/>
            <person name="Saif S."/>
            <person name="Shea T."/>
            <person name="Sisk P."/>
            <person name="Stolte C."/>
            <person name="Sykes S."/>
            <person name="Wortman J."/>
            <person name="Nusbaum C."/>
            <person name="Birren B."/>
        </authorList>
    </citation>
    <scope>NUCLEOTIDE SEQUENCE [LARGE SCALE GENOMIC DNA]</scope>
    <source>
        <strain evidence="4 5">ATCC 38327</strain>
    </source>
</reference>
<dbReference type="STRING" id="578462.A0A0L0SSF3"/>
<evidence type="ECO:0000256" key="1">
    <source>
        <dbReference type="ARBA" id="ARBA00022741"/>
    </source>
</evidence>
<dbReference type="InterPro" id="IPR043129">
    <property type="entry name" value="ATPase_NBD"/>
</dbReference>
<dbReference type="GO" id="GO:0140662">
    <property type="term" value="F:ATP-dependent protein folding chaperone"/>
    <property type="evidence" value="ECO:0007669"/>
    <property type="project" value="InterPro"/>
</dbReference>
<protein>
    <recommendedName>
        <fullName evidence="6">Hsp88-like protein</fullName>
    </recommendedName>
</protein>
<dbReference type="FunFam" id="3.90.640.10:FF:000004">
    <property type="entry name" value="Heat shock 70 kDa protein 4"/>
    <property type="match status" value="1"/>
</dbReference>
<evidence type="ECO:0000256" key="3">
    <source>
        <dbReference type="SAM" id="MobiDB-lite"/>
    </source>
</evidence>
<dbReference type="SUPFAM" id="SSF100934">
    <property type="entry name" value="Heat shock protein 70kD (HSP70), C-terminal subdomain"/>
    <property type="match status" value="1"/>
</dbReference>
<dbReference type="Gene3D" id="3.90.640.10">
    <property type="entry name" value="Actin, Chain A, domain 4"/>
    <property type="match status" value="1"/>
</dbReference>
<dbReference type="Gene3D" id="1.20.1270.10">
    <property type="match status" value="1"/>
</dbReference>
<dbReference type="InterPro" id="IPR013126">
    <property type="entry name" value="Hsp_70_fam"/>
</dbReference>
<accession>A0A0L0SSF3</accession>
<evidence type="ECO:0000313" key="5">
    <source>
        <dbReference type="Proteomes" id="UP000054350"/>
    </source>
</evidence>
<dbReference type="GO" id="GO:0005634">
    <property type="term" value="C:nucleus"/>
    <property type="evidence" value="ECO:0007669"/>
    <property type="project" value="TreeGrafter"/>
</dbReference>
<evidence type="ECO:0008006" key="6">
    <source>
        <dbReference type="Google" id="ProtNLM"/>
    </source>
</evidence>